<evidence type="ECO:0000256" key="7">
    <source>
        <dbReference type="ARBA" id="ARBA00022801"/>
    </source>
</evidence>
<dbReference type="Proteomes" id="UP000198462">
    <property type="component" value="Unassembled WGS sequence"/>
</dbReference>
<dbReference type="OrthoDB" id="8828485at2"/>
<dbReference type="GO" id="GO:0005576">
    <property type="term" value="C:extracellular region"/>
    <property type="evidence" value="ECO:0007669"/>
    <property type="project" value="UniProtKB-SubCell"/>
</dbReference>
<keyword evidence="8" id="KW-0443">Lipid metabolism</keyword>
<protein>
    <recommendedName>
        <fullName evidence="4">Phospholipase D</fullName>
    </recommendedName>
    <alternativeName>
        <fullName evidence="9">Choline phosphatase</fullName>
    </alternativeName>
</protein>
<feature type="domain" description="PLD phosphodiesterase" evidence="10">
    <location>
        <begin position="338"/>
        <end position="365"/>
    </location>
</feature>
<evidence type="ECO:0000313" key="11">
    <source>
        <dbReference type="EMBL" id="OWV34332.1"/>
    </source>
</evidence>
<dbReference type="CDD" id="cd09140">
    <property type="entry name" value="PLDc_vPLD1_2_like_bac_1"/>
    <property type="match status" value="1"/>
</dbReference>
<evidence type="ECO:0000256" key="5">
    <source>
        <dbReference type="ARBA" id="ARBA00022525"/>
    </source>
</evidence>
<evidence type="ECO:0000256" key="2">
    <source>
        <dbReference type="ARBA" id="ARBA00003145"/>
    </source>
</evidence>
<comment type="catalytic activity">
    <reaction evidence="1">
        <text>a 1,2-diacyl-sn-glycero-3-phosphocholine + H2O = a 1,2-diacyl-sn-glycero-3-phosphate + choline + H(+)</text>
        <dbReference type="Rhea" id="RHEA:14445"/>
        <dbReference type="ChEBI" id="CHEBI:15354"/>
        <dbReference type="ChEBI" id="CHEBI:15377"/>
        <dbReference type="ChEBI" id="CHEBI:15378"/>
        <dbReference type="ChEBI" id="CHEBI:57643"/>
        <dbReference type="ChEBI" id="CHEBI:58608"/>
        <dbReference type="EC" id="3.1.4.4"/>
    </reaction>
</comment>
<comment type="caution">
    <text evidence="11">The sequence shown here is derived from an EMBL/GenBank/DDBJ whole genome shotgun (WGS) entry which is preliminary data.</text>
</comment>
<reference evidence="12" key="1">
    <citation type="submission" date="2017-05" db="EMBL/GenBank/DDBJ databases">
        <authorList>
            <person name="Lin X."/>
        </authorList>
    </citation>
    <scope>NUCLEOTIDE SEQUENCE [LARGE SCALE GENOMIC DNA]</scope>
    <source>
        <strain evidence="12">JLT2012</strain>
    </source>
</reference>
<evidence type="ECO:0000256" key="9">
    <source>
        <dbReference type="ARBA" id="ARBA00029594"/>
    </source>
</evidence>
<evidence type="ECO:0000256" key="6">
    <source>
        <dbReference type="ARBA" id="ARBA00022737"/>
    </source>
</evidence>
<dbReference type="GO" id="GO:0004630">
    <property type="term" value="F:phospholipase D activity"/>
    <property type="evidence" value="ECO:0007669"/>
    <property type="project" value="UniProtKB-EC"/>
</dbReference>
<comment type="subcellular location">
    <subcellularLocation>
        <location evidence="3">Secreted</location>
    </subcellularLocation>
</comment>
<dbReference type="InterPro" id="IPR015679">
    <property type="entry name" value="PLipase_D_fam"/>
</dbReference>
<proteinExistence type="predicted"/>
<dbReference type="Pfam" id="PF13091">
    <property type="entry name" value="PLDc_2"/>
    <property type="match status" value="1"/>
</dbReference>
<evidence type="ECO:0000313" key="12">
    <source>
        <dbReference type="Proteomes" id="UP000198462"/>
    </source>
</evidence>
<feature type="domain" description="PLD phosphodiesterase" evidence="10">
    <location>
        <begin position="124"/>
        <end position="151"/>
    </location>
</feature>
<dbReference type="Gene3D" id="3.30.870.10">
    <property type="entry name" value="Endonuclease Chain A"/>
    <property type="match status" value="2"/>
</dbReference>
<keyword evidence="7" id="KW-0378">Hydrolase</keyword>
<gene>
    <name evidence="11" type="ORF">B5C34_13265</name>
</gene>
<dbReference type="PANTHER" id="PTHR18896:SF76">
    <property type="entry name" value="PHOSPHOLIPASE"/>
    <property type="match status" value="1"/>
</dbReference>
<dbReference type="PROSITE" id="PS50035">
    <property type="entry name" value="PLD"/>
    <property type="match status" value="2"/>
</dbReference>
<dbReference type="Pfam" id="PF00614">
    <property type="entry name" value="PLDc"/>
    <property type="match status" value="1"/>
</dbReference>
<dbReference type="SUPFAM" id="SSF56024">
    <property type="entry name" value="Phospholipase D/nuclease"/>
    <property type="match status" value="2"/>
</dbReference>
<dbReference type="GO" id="GO:0009395">
    <property type="term" value="P:phospholipid catabolic process"/>
    <property type="evidence" value="ECO:0007669"/>
    <property type="project" value="TreeGrafter"/>
</dbReference>
<dbReference type="RefSeq" id="WP_088713031.1">
    <property type="nucleotide sequence ID" value="NZ_NFZT01000001.1"/>
</dbReference>
<accession>A0A219B7F7</accession>
<evidence type="ECO:0000259" key="10">
    <source>
        <dbReference type="PROSITE" id="PS50035"/>
    </source>
</evidence>
<keyword evidence="12" id="KW-1185">Reference proteome</keyword>
<dbReference type="PANTHER" id="PTHR18896">
    <property type="entry name" value="PHOSPHOLIPASE D"/>
    <property type="match status" value="1"/>
</dbReference>
<dbReference type="InterPro" id="IPR025202">
    <property type="entry name" value="PLD-like_dom"/>
</dbReference>
<organism evidence="11 12">
    <name type="scientific">Pacificimonas flava</name>
    <dbReference type="NCBI Taxonomy" id="1234595"/>
    <lineage>
        <taxon>Bacteria</taxon>
        <taxon>Pseudomonadati</taxon>
        <taxon>Pseudomonadota</taxon>
        <taxon>Alphaproteobacteria</taxon>
        <taxon>Sphingomonadales</taxon>
        <taxon>Sphingosinicellaceae</taxon>
        <taxon>Pacificimonas</taxon>
    </lineage>
</organism>
<evidence type="ECO:0000256" key="4">
    <source>
        <dbReference type="ARBA" id="ARBA00018392"/>
    </source>
</evidence>
<sequence length="497" mass="56676">MLEEGRNVWCVCRADKFSLIVDAQNYFRHAADVMRSSQTALMMVGWDVDPRISLIPDRDRRRDKHRLSDFMCELVEETSDLAVWILRWRGSAIPALFRGVSIISLIKWWWKPRITLRMDGAHPLGATHHQKLIVADDSFAFCGGIDMTKGRWDTREHLDEDLRRHSPHGARLGPWHDATAAVTGPAAQKLGEICRERWQRSGAEPPPTAEPHDYHWPDALPVQFENIEIGIARTYPMYGDRDGIYEIEQLYLDMIASAKRYIYAESQYFASRAIAEAIMQRLKEDDPPEIVVVNPVTAEGWLEPVAMDSARNRLMTALDGADDKKRLRLYHPLTEGGEPIYVHAKIMIVDDRLFRVGSSNLNNRSMRLDSECDMVIDLGEDGATSQKAKLRATVVDLLAEHLDVAIDRVDDLWTETGSLIETVETLRGEHRTLKPYERPELSAIEKGIADTELLDPEGAEEMFEPLARRGLFRSRLKRALVWARGKASRGKDRFSGR</sequence>
<keyword evidence="5" id="KW-0964">Secreted</keyword>
<dbReference type="EMBL" id="NFZT01000001">
    <property type="protein sequence ID" value="OWV34332.1"/>
    <property type="molecule type" value="Genomic_DNA"/>
</dbReference>
<name>A0A219B7F7_9SPHN</name>
<evidence type="ECO:0000256" key="1">
    <source>
        <dbReference type="ARBA" id="ARBA00000798"/>
    </source>
</evidence>
<evidence type="ECO:0000256" key="8">
    <source>
        <dbReference type="ARBA" id="ARBA00023098"/>
    </source>
</evidence>
<comment type="function">
    <text evidence="2">Could be a virulence factor.</text>
</comment>
<dbReference type="AlphaFoldDB" id="A0A219B7F7"/>
<dbReference type="SMART" id="SM00155">
    <property type="entry name" value="PLDc"/>
    <property type="match status" value="2"/>
</dbReference>
<evidence type="ECO:0000256" key="3">
    <source>
        <dbReference type="ARBA" id="ARBA00004613"/>
    </source>
</evidence>
<keyword evidence="6" id="KW-0677">Repeat</keyword>
<dbReference type="CDD" id="cd09143">
    <property type="entry name" value="PLDc_vPLD1_2_like_bac_2"/>
    <property type="match status" value="1"/>
</dbReference>
<dbReference type="InterPro" id="IPR001736">
    <property type="entry name" value="PLipase_D/transphosphatidylase"/>
</dbReference>